<sequence length="64" mass="6669">MDPIRYRQPVPGAAGPAGRTSDAFASTTASISSTTSTTSPLAKRRSAPLMGSCSRWLNTQVGWG</sequence>
<reference evidence="2" key="1">
    <citation type="journal article" date="2021" name="PeerJ">
        <title>Extensive microbial diversity within the chicken gut microbiome revealed by metagenomics and culture.</title>
        <authorList>
            <person name="Gilroy R."/>
            <person name="Ravi A."/>
            <person name="Getino M."/>
            <person name="Pursley I."/>
            <person name="Horton D.L."/>
            <person name="Alikhan N.F."/>
            <person name="Baker D."/>
            <person name="Gharbi K."/>
            <person name="Hall N."/>
            <person name="Watson M."/>
            <person name="Adriaenssens E.M."/>
            <person name="Foster-Nyarko E."/>
            <person name="Jarju S."/>
            <person name="Secka A."/>
            <person name="Antonio M."/>
            <person name="Oren A."/>
            <person name="Chaudhuri R.R."/>
            <person name="La Ragione R."/>
            <person name="Hildebrand F."/>
            <person name="Pallen M.J."/>
        </authorList>
    </citation>
    <scope>NUCLEOTIDE SEQUENCE</scope>
    <source>
        <strain evidence="2">ChiHjej13B12-4958</strain>
    </source>
</reference>
<dbReference type="EMBL" id="DWVP01000001">
    <property type="protein sequence ID" value="HJC84016.1"/>
    <property type="molecule type" value="Genomic_DNA"/>
</dbReference>
<dbReference type="Proteomes" id="UP000823858">
    <property type="component" value="Unassembled WGS sequence"/>
</dbReference>
<gene>
    <name evidence="2" type="ORF">H9751_00370</name>
</gene>
<reference evidence="2" key="2">
    <citation type="submission" date="2021-04" db="EMBL/GenBank/DDBJ databases">
        <authorList>
            <person name="Gilroy R."/>
        </authorList>
    </citation>
    <scope>NUCLEOTIDE SEQUENCE</scope>
    <source>
        <strain evidence="2">ChiHjej13B12-4958</strain>
    </source>
</reference>
<dbReference type="AlphaFoldDB" id="A0A9D2QAM8"/>
<evidence type="ECO:0000313" key="3">
    <source>
        <dbReference type="Proteomes" id="UP000823858"/>
    </source>
</evidence>
<organism evidence="2 3">
    <name type="scientific">Candidatus Corynebacterium faecigallinarum</name>
    <dbReference type="NCBI Taxonomy" id="2838528"/>
    <lineage>
        <taxon>Bacteria</taxon>
        <taxon>Bacillati</taxon>
        <taxon>Actinomycetota</taxon>
        <taxon>Actinomycetes</taxon>
        <taxon>Mycobacteriales</taxon>
        <taxon>Corynebacteriaceae</taxon>
        <taxon>Corynebacterium</taxon>
    </lineage>
</organism>
<evidence type="ECO:0000256" key="1">
    <source>
        <dbReference type="SAM" id="MobiDB-lite"/>
    </source>
</evidence>
<feature type="compositionally biased region" description="Low complexity" evidence="1">
    <location>
        <begin position="20"/>
        <end position="39"/>
    </location>
</feature>
<name>A0A9D2QAM8_9CORY</name>
<protein>
    <submittedName>
        <fullName evidence="2">Uncharacterized protein</fullName>
    </submittedName>
</protein>
<proteinExistence type="predicted"/>
<evidence type="ECO:0000313" key="2">
    <source>
        <dbReference type="EMBL" id="HJC84016.1"/>
    </source>
</evidence>
<feature type="region of interest" description="Disordered" evidence="1">
    <location>
        <begin position="1"/>
        <end position="46"/>
    </location>
</feature>
<accession>A0A9D2QAM8</accession>
<comment type="caution">
    <text evidence="2">The sequence shown here is derived from an EMBL/GenBank/DDBJ whole genome shotgun (WGS) entry which is preliminary data.</text>
</comment>